<dbReference type="EMBL" id="SBIW01000028">
    <property type="protein sequence ID" value="RWY47209.1"/>
    <property type="molecule type" value="Genomic_DNA"/>
</dbReference>
<evidence type="ECO:0000313" key="1">
    <source>
        <dbReference type="EMBL" id="RWY47209.1"/>
    </source>
</evidence>
<evidence type="ECO:0000313" key="2">
    <source>
        <dbReference type="Proteomes" id="UP000286701"/>
    </source>
</evidence>
<reference evidence="1 2" key="1">
    <citation type="submission" date="2019-01" db="EMBL/GenBank/DDBJ databases">
        <title>Mucilaginibacter antarcticum sp. nov., isolated from antarctic soil.</title>
        <authorList>
            <person name="Yan Y.-Q."/>
            <person name="Du Z.-J."/>
        </authorList>
    </citation>
    <scope>NUCLEOTIDE SEQUENCE [LARGE SCALE GENOMIC DNA]</scope>
    <source>
        <strain evidence="1 2">F01003</strain>
    </source>
</reference>
<proteinExistence type="predicted"/>
<dbReference type="Proteomes" id="UP000286701">
    <property type="component" value="Unassembled WGS sequence"/>
</dbReference>
<name>A0A3S3VFJ5_9SPHI</name>
<dbReference type="AlphaFoldDB" id="A0A3S3VFJ5"/>
<accession>A0A3S3VFJ5</accession>
<sequence>MPSRADLLWDRVKMYADVNGRIKVDPADNLIIDGRGRNWDEEERIEREQEELRKLDDLAKNGYIVGKVLTTHFTNTVATVKDEVKQAFDDVLNRSEEPKKLTKKQQFELDVKNKTAERKLKTIIKAGKK</sequence>
<keyword evidence="2" id="KW-1185">Reference proteome</keyword>
<gene>
    <name evidence="1" type="ORF">EPL05_22240</name>
</gene>
<comment type="caution">
    <text evidence="1">The sequence shown here is derived from an EMBL/GenBank/DDBJ whole genome shotgun (WGS) entry which is preliminary data.</text>
</comment>
<organism evidence="1 2">
    <name type="scientific">Mucilaginibacter gilvus</name>
    <dbReference type="NCBI Taxonomy" id="2305909"/>
    <lineage>
        <taxon>Bacteria</taxon>
        <taxon>Pseudomonadati</taxon>
        <taxon>Bacteroidota</taxon>
        <taxon>Sphingobacteriia</taxon>
        <taxon>Sphingobacteriales</taxon>
        <taxon>Sphingobacteriaceae</taxon>
        <taxon>Mucilaginibacter</taxon>
    </lineage>
</organism>
<dbReference type="RefSeq" id="WP_128536193.1">
    <property type="nucleotide sequence ID" value="NZ_SBIW01000028.1"/>
</dbReference>
<protein>
    <submittedName>
        <fullName evidence="1">Uncharacterized protein</fullName>
    </submittedName>
</protein>